<evidence type="ECO:0000313" key="1">
    <source>
        <dbReference type="EMBL" id="GBP36115.1"/>
    </source>
</evidence>
<reference evidence="1 2" key="1">
    <citation type="journal article" date="2019" name="Commun. Biol.">
        <title>The bagworm genome reveals a unique fibroin gene that provides high tensile strength.</title>
        <authorList>
            <person name="Kono N."/>
            <person name="Nakamura H."/>
            <person name="Ohtoshi R."/>
            <person name="Tomita M."/>
            <person name="Numata K."/>
            <person name="Arakawa K."/>
        </authorList>
    </citation>
    <scope>NUCLEOTIDE SEQUENCE [LARGE SCALE GENOMIC DNA]</scope>
</reference>
<comment type="caution">
    <text evidence="1">The sequence shown here is derived from an EMBL/GenBank/DDBJ whole genome shotgun (WGS) entry which is preliminary data.</text>
</comment>
<name>A0A4C1VEP6_EUMVA</name>
<gene>
    <name evidence="1" type="ORF">EVAR_93808_1</name>
</gene>
<evidence type="ECO:0000313" key="2">
    <source>
        <dbReference type="Proteomes" id="UP000299102"/>
    </source>
</evidence>
<accession>A0A4C1VEP6</accession>
<proteinExistence type="predicted"/>
<protein>
    <submittedName>
        <fullName evidence="1">Uncharacterized protein</fullName>
    </submittedName>
</protein>
<keyword evidence="2" id="KW-1185">Reference proteome</keyword>
<dbReference type="Proteomes" id="UP000299102">
    <property type="component" value="Unassembled WGS sequence"/>
</dbReference>
<dbReference type="AlphaFoldDB" id="A0A4C1VEP6"/>
<dbReference type="EMBL" id="BGZK01000314">
    <property type="protein sequence ID" value="GBP36115.1"/>
    <property type="molecule type" value="Genomic_DNA"/>
</dbReference>
<organism evidence="1 2">
    <name type="scientific">Eumeta variegata</name>
    <name type="common">Bagworm moth</name>
    <name type="synonym">Eumeta japonica</name>
    <dbReference type="NCBI Taxonomy" id="151549"/>
    <lineage>
        <taxon>Eukaryota</taxon>
        <taxon>Metazoa</taxon>
        <taxon>Ecdysozoa</taxon>
        <taxon>Arthropoda</taxon>
        <taxon>Hexapoda</taxon>
        <taxon>Insecta</taxon>
        <taxon>Pterygota</taxon>
        <taxon>Neoptera</taxon>
        <taxon>Endopterygota</taxon>
        <taxon>Lepidoptera</taxon>
        <taxon>Glossata</taxon>
        <taxon>Ditrysia</taxon>
        <taxon>Tineoidea</taxon>
        <taxon>Psychidae</taxon>
        <taxon>Oiketicinae</taxon>
        <taxon>Eumeta</taxon>
    </lineage>
</organism>
<sequence length="88" mass="10046">MHRHSNPEFVAESGISRAKLIWANGVQSDTGNRVAVGRGTRHAVDYLFAHGTNIRFCDAPERDERRLTRWILYSMNSILVTDVTLFML</sequence>